<sequence>MLASITDIISLETLFKLIIACILSLVIGLERELKKKPVGLKTSLVIASFSCLLTVISIETAYSMPGREDINITMDPLRLAAQIVSGIGFLGAGVILRRGNDSISGLTTAALIWGAAAIGIAVGAGFYAEAFIAAVIVLIGIEWLAPFLTRIGPKRLRMKEISLIVQVADIHQLQDVMNYLEKAQLLVEHAHVKDRYDSQLVCRHELHLRLAAPASVKTIELYQQLYELPYIQRVEIELL</sequence>
<feature type="transmembrane region" description="Helical" evidence="7">
    <location>
        <begin position="130"/>
        <end position="149"/>
    </location>
</feature>
<accession>A0A1C0YEF3</accession>
<evidence type="ECO:0000313" key="10">
    <source>
        <dbReference type="Proteomes" id="UP000093199"/>
    </source>
</evidence>
<dbReference type="GO" id="GO:0005886">
    <property type="term" value="C:plasma membrane"/>
    <property type="evidence" value="ECO:0007669"/>
    <property type="project" value="UniProtKB-SubCell"/>
</dbReference>
<protein>
    <submittedName>
        <fullName evidence="9">Protein sapB</fullName>
    </submittedName>
</protein>
<feature type="transmembrane region" description="Helical" evidence="7">
    <location>
        <begin position="42"/>
        <end position="64"/>
    </location>
</feature>
<keyword evidence="3" id="KW-1003">Cell membrane</keyword>
<keyword evidence="5 7" id="KW-1133">Transmembrane helix</keyword>
<dbReference type="PRINTS" id="PR01837">
    <property type="entry name" value="MGTCSAPBPROT"/>
</dbReference>
<feature type="domain" description="MgtC/SapB/SrpB/YhiD N-terminal" evidence="8">
    <location>
        <begin position="17"/>
        <end position="146"/>
    </location>
</feature>
<dbReference type="InterPro" id="IPR049177">
    <property type="entry name" value="MgtC_SapB_SrpB_YhiD_N"/>
</dbReference>
<proteinExistence type="inferred from homology"/>
<dbReference type="Proteomes" id="UP000093199">
    <property type="component" value="Unassembled WGS sequence"/>
</dbReference>
<reference evidence="9 10" key="1">
    <citation type="submission" date="2016-07" db="EMBL/GenBank/DDBJ databases">
        <title>Caryophanon tenue genome sequencing.</title>
        <authorList>
            <person name="Verma A."/>
            <person name="Pal Y."/>
            <person name="Krishnamurthi S."/>
        </authorList>
    </citation>
    <scope>NUCLEOTIDE SEQUENCE [LARGE SCALE GENOMIC DNA]</scope>
    <source>
        <strain evidence="9 10">DSM 14152</strain>
    </source>
</reference>
<comment type="similarity">
    <text evidence="2">Belongs to the MgtC/SapB family.</text>
</comment>
<evidence type="ECO:0000256" key="3">
    <source>
        <dbReference type="ARBA" id="ARBA00022475"/>
    </source>
</evidence>
<feature type="transmembrane region" description="Helical" evidence="7">
    <location>
        <begin position="103"/>
        <end position="124"/>
    </location>
</feature>
<evidence type="ECO:0000259" key="8">
    <source>
        <dbReference type="Pfam" id="PF02308"/>
    </source>
</evidence>
<dbReference type="InterPro" id="IPR003416">
    <property type="entry name" value="MgtC/SapB/SrpB/YhiD_fam"/>
</dbReference>
<comment type="caution">
    <text evidence="9">The sequence shown here is derived from an EMBL/GenBank/DDBJ whole genome shotgun (WGS) entry which is preliminary data.</text>
</comment>
<feature type="transmembrane region" description="Helical" evidence="7">
    <location>
        <begin position="13"/>
        <end position="30"/>
    </location>
</feature>
<evidence type="ECO:0000256" key="6">
    <source>
        <dbReference type="ARBA" id="ARBA00023136"/>
    </source>
</evidence>
<dbReference type="RefSeq" id="WP_066544672.1">
    <property type="nucleotide sequence ID" value="NZ_MASJ01000012.1"/>
</dbReference>
<comment type="subcellular location">
    <subcellularLocation>
        <location evidence="1">Cell membrane</location>
        <topology evidence="1">Multi-pass membrane protein</topology>
    </subcellularLocation>
</comment>
<dbReference type="EMBL" id="MASJ01000012">
    <property type="protein sequence ID" value="OCS85557.1"/>
    <property type="molecule type" value="Genomic_DNA"/>
</dbReference>
<dbReference type="PANTHER" id="PTHR33778">
    <property type="entry name" value="PROTEIN MGTC"/>
    <property type="match status" value="1"/>
</dbReference>
<dbReference type="OrthoDB" id="9811198at2"/>
<keyword evidence="4 7" id="KW-0812">Transmembrane</keyword>
<dbReference type="AlphaFoldDB" id="A0A1C0YEF3"/>
<evidence type="ECO:0000256" key="7">
    <source>
        <dbReference type="SAM" id="Phobius"/>
    </source>
</evidence>
<dbReference type="Pfam" id="PF02308">
    <property type="entry name" value="MgtC"/>
    <property type="match status" value="1"/>
</dbReference>
<keyword evidence="10" id="KW-1185">Reference proteome</keyword>
<evidence type="ECO:0000313" key="9">
    <source>
        <dbReference type="EMBL" id="OCS85557.1"/>
    </source>
</evidence>
<dbReference type="PANTHER" id="PTHR33778:SF4">
    <property type="entry name" value="PROTEIN SAPB"/>
    <property type="match status" value="1"/>
</dbReference>
<organism evidence="9 10">
    <name type="scientific">Caryophanon tenue</name>
    <dbReference type="NCBI Taxonomy" id="33978"/>
    <lineage>
        <taxon>Bacteria</taxon>
        <taxon>Bacillati</taxon>
        <taxon>Bacillota</taxon>
        <taxon>Bacilli</taxon>
        <taxon>Bacillales</taxon>
        <taxon>Caryophanaceae</taxon>
        <taxon>Caryophanon</taxon>
    </lineage>
</organism>
<evidence type="ECO:0000256" key="4">
    <source>
        <dbReference type="ARBA" id="ARBA00022692"/>
    </source>
</evidence>
<evidence type="ECO:0000256" key="1">
    <source>
        <dbReference type="ARBA" id="ARBA00004651"/>
    </source>
</evidence>
<keyword evidence="6 7" id="KW-0472">Membrane</keyword>
<dbReference type="STRING" id="33978.A6M13_02550"/>
<evidence type="ECO:0000256" key="5">
    <source>
        <dbReference type="ARBA" id="ARBA00022989"/>
    </source>
</evidence>
<name>A0A1C0YEF3_9BACL</name>
<gene>
    <name evidence="9" type="ORF">A6M13_02550</name>
</gene>
<feature type="transmembrane region" description="Helical" evidence="7">
    <location>
        <begin position="76"/>
        <end position="96"/>
    </location>
</feature>
<evidence type="ECO:0000256" key="2">
    <source>
        <dbReference type="ARBA" id="ARBA00009298"/>
    </source>
</evidence>